<dbReference type="Pfam" id="PF17288">
    <property type="entry name" value="Terminase_3C"/>
    <property type="match status" value="1"/>
</dbReference>
<evidence type="ECO:0000313" key="3">
    <source>
        <dbReference type="EMBL" id="MBM7131564.1"/>
    </source>
</evidence>
<name>A0ABS2KKF2_9GAMM</name>
<dbReference type="Pfam" id="PF04466">
    <property type="entry name" value="Terminase_3"/>
    <property type="match status" value="1"/>
</dbReference>
<dbReference type="InterPro" id="IPR035413">
    <property type="entry name" value="Terminase_L_C"/>
</dbReference>
<dbReference type="InterPro" id="IPR006437">
    <property type="entry name" value="Phage_terminase_lsu"/>
</dbReference>
<protein>
    <submittedName>
        <fullName evidence="3">PBSX family phage terminase large subunit</fullName>
    </submittedName>
</protein>
<dbReference type="PANTHER" id="PTHR39184">
    <property type="match status" value="1"/>
</dbReference>
<sequence length="404" mass="45708">MSSSILQIETPRVFAPLLEPSRYKGAHGGRGSGKSHFFAEMLVEHCMMQTTRAVCIREVQVSLKQSVKRLIEDKIEQLGVGGYFDVLDTEIRGPDGGLIIFQGMQSHTAESIKSLEGYDIAWCEEAQSLSQLSLRLLRPTIRKPGSELWFTWNPDSETDPVDTLLRGDKRVPGAIVVEANWADNPWFPDELEQERLVDLGRDPDGYDHVWEGGYQTISEAVIFRNRVSVEAFGEPPEKTRIFFGADWGFANDPTALIRFWIIDECLYISHEAFGHGVEIDETPELFDSIPGARNWPIKADCARPETISYMRRQGFQIDAAEKWQGSVEDGIAHMKAFKRIVVHERCGNIAKEFRLYSYKVDKKTGDVLPIIVDKFNHGIDAVRYGLDGYIQRRGGLGVWAKLAR</sequence>
<dbReference type="InterPro" id="IPR027417">
    <property type="entry name" value="P-loop_NTPase"/>
</dbReference>
<gene>
    <name evidence="3" type="ORF">ISS99_18740</name>
</gene>
<accession>A0ABS2KKF2</accession>
<evidence type="ECO:0000313" key="4">
    <source>
        <dbReference type="Proteomes" id="UP001430193"/>
    </source>
</evidence>
<reference evidence="3" key="1">
    <citation type="submission" date="2020-10" db="EMBL/GenBank/DDBJ databases">
        <title>Phylogeny of dyella-like bacteria.</title>
        <authorList>
            <person name="Fu J."/>
        </authorList>
    </citation>
    <scope>NUCLEOTIDE SEQUENCE</scope>
    <source>
        <strain evidence="3">DHON07</strain>
    </source>
</reference>
<dbReference type="Gene3D" id="3.40.50.300">
    <property type="entry name" value="P-loop containing nucleotide triphosphate hydrolases"/>
    <property type="match status" value="1"/>
</dbReference>
<evidence type="ECO:0000259" key="1">
    <source>
        <dbReference type="Pfam" id="PF04466"/>
    </source>
</evidence>
<evidence type="ECO:0000259" key="2">
    <source>
        <dbReference type="Pfam" id="PF17288"/>
    </source>
</evidence>
<dbReference type="Gene3D" id="3.30.420.280">
    <property type="match status" value="1"/>
</dbReference>
<dbReference type="PANTHER" id="PTHR39184:SF1">
    <property type="entry name" value="PBSX PHAGE TERMINASE LARGE SUBUNIT"/>
    <property type="match status" value="1"/>
</dbReference>
<dbReference type="EMBL" id="JADIKF010000040">
    <property type="protein sequence ID" value="MBM7131564.1"/>
    <property type="molecule type" value="Genomic_DNA"/>
</dbReference>
<dbReference type="InterPro" id="IPR035412">
    <property type="entry name" value="Terminase_L_N"/>
</dbReference>
<dbReference type="NCBIfam" id="TIGR01547">
    <property type="entry name" value="phage_term_2"/>
    <property type="match status" value="1"/>
</dbReference>
<dbReference type="InterPro" id="IPR052380">
    <property type="entry name" value="Viral_DNA_packaging_terminase"/>
</dbReference>
<feature type="domain" description="Phage terminase large subunit N-terminal" evidence="1">
    <location>
        <begin position="23"/>
        <end position="212"/>
    </location>
</feature>
<proteinExistence type="predicted"/>
<organism evidence="3 4">
    <name type="scientific">Dyella mobilis</name>
    <dbReference type="NCBI Taxonomy" id="1849582"/>
    <lineage>
        <taxon>Bacteria</taxon>
        <taxon>Pseudomonadati</taxon>
        <taxon>Pseudomonadota</taxon>
        <taxon>Gammaproteobacteria</taxon>
        <taxon>Lysobacterales</taxon>
        <taxon>Rhodanobacteraceae</taxon>
        <taxon>Dyella</taxon>
    </lineage>
</organism>
<comment type="caution">
    <text evidence="3">The sequence shown here is derived from an EMBL/GenBank/DDBJ whole genome shotgun (WGS) entry which is preliminary data.</text>
</comment>
<dbReference type="Proteomes" id="UP001430193">
    <property type="component" value="Unassembled WGS sequence"/>
</dbReference>
<feature type="domain" description="Phage terminase large subunit C-terminal" evidence="2">
    <location>
        <begin position="246"/>
        <end position="387"/>
    </location>
</feature>
<dbReference type="RefSeq" id="WP_204633123.1">
    <property type="nucleotide sequence ID" value="NZ_BSOC01000001.1"/>
</dbReference>
<keyword evidence="4" id="KW-1185">Reference proteome</keyword>